<evidence type="ECO:0000259" key="4">
    <source>
        <dbReference type="Pfam" id="PF03328"/>
    </source>
</evidence>
<dbReference type="SUPFAM" id="SSF51621">
    <property type="entry name" value="Phosphoenolpyruvate/pyruvate domain"/>
    <property type="match status" value="1"/>
</dbReference>
<keyword evidence="6" id="KW-1185">Reference proteome</keyword>
<evidence type="ECO:0000313" key="5">
    <source>
        <dbReference type="EMBL" id="MBY8824218.1"/>
    </source>
</evidence>
<dbReference type="EMBL" id="JAINVV010000008">
    <property type="protein sequence ID" value="MBY8824218.1"/>
    <property type="molecule type" value="Genomic_DNA"/>
</dbReference>
<feature type="domain" description="HpcH/HpaI aldolase/citrate lyase" evidence="4">
    <location>
        <begin position="18"/>
        <end position="246"/>
    </location>
</feature>
<keyword evidence="2" id="KW-0479">Metal-binding</keyword>
<dbReference type="InterPro" id="IPR005000">
    <property type="entry name" value="Aldolase/citrate-lyase_domain"/>
</dbReference>
<dbReference type="PANTHER" id="PTHR30502">
    <property type="entry name" value="2-KETO-3-DEOXY-L-RHAMNONATE ALDOLASE"/>
    <property type="match status" value="1"/>
</dbReference>
<proteinExistence type="inferred from homology"/>
<reference evidence="5 6" key="1">
    <citation type="submission" date="2021-08" db="EMBL/GenBank/DDBJ databases">
        <authorList>
            <person name="Tuo L."/>
        </authorList>
    </citation>
    <scope>NUCLEOTIDE SEQUENCE [LARGE SCALE GENOMIC DNA]</scope>
    <source>
        <strain evidence="5 6">JCM 31229</strain>
    </source>
</reference>
<sequence length="253" mass="26418">MLRANRLKRRLAAGAPSVGCWLFMGSPSTAELLSHLPFDALIADLEHRSTGIGTMTDQLRAANGGTQPTLLVRVPDARPETVKPVLDSGAEGLLLPCVERVEDLAGLVAAASYPPHGVRGLHYTVSRAAGWGAYAADYPAHAAGETLIVAMIESAAGVQAIPEMAKVTGIDMFFIGPLDLSASIGVAGRWDDPGFLDLWREAERRIVESGVALGGTILPGYGAAALFERGYRFATLGADAGFLRNAALAALAA</sequence>
<dbReference type="Proteomes" id="UP000706039">
    <property type="component" value="Unassembled WGS sequence"/>
</dbReference>
<keyword evidence="3" id="KW-0456">Lyase</keyword>
<evidence type="ECO:0000256" key="2">
    <source>
        <dbReference type="ARBA" id="ARBA00022723"/>
    </source>
</evidence>
<protein>
    <recommendedName>
        <fullName evidence="4">HpcH/HpaI aldolase/citrate lyase domain-containing protein</fullName>
    </recommendedName>
</protein>
<organism evidence="5 6">
    <name type="scientific">Sphingomonas colocasiae</name>
    <dbReference type="NCBI Taxonomy" id="1848973"/>
    <lineage>
        <taxon>Bacteria</taxon>
        <taxon>Pseudomonadati</taxon>
        <taxon>Pseudomonadota</taxon>
        <taxon>Alphaproteobacteria</taxon>
        <taxon>Sphingomonadales</taxon>
        <taxon>Sphingomonadaceae</taxon>
        <taxon>Sphingomonas</taxon>
    </lineage>
</organism>
<gene>
    <name evidence="5" type="ORF">K7G82_18075</name>
</gene>
<dbReference type="Gene3D" id="3.20.20.60">
    <property type="entry name" value="Phosphoenolpyruvate-binding domains"/>
    <property type="match status" value="1"/>
</dbReference>
<comment type="similarity">
    <text evidence="1">Belongs to the HpcH/HpaI aldolase family.</text>
</comment>
<dbReference type="Pfam" id="PF03328">
    <property type="entry name" value="HpcH_HpaI"/>
    <property type="match status" value="1"/>
</dbReference>
<comment type="caution">
    <text evidence="5">The sequence shown here is derived from an EMBL/GenBank/DDBJ whole genome shotgun (WGS) entry which is preliminary data.</text>
</comment>
<dbReference type="InterPro" id="IPR050251">
    <property type="entry name" value="HpcH-HpaI_aldolase"/>
</dbReference>
<evidence type="ECO:0000313" key="6">
    <source>
        <dbReference type="Proteomes" id="UP000706039"/>
    </source>
</evidence>
<dbReference type="InterPro" id="IPR040442">
    <property type="entry name" value="Pyrv_kinase-like_dom_sf"/>
</dbReference>
<dbReference type="InterPro" id="IPR015813">
    <property type="entry name" value="Pyrv/PenolPyrv_kinase-like_dom"/>
</dbReference>
<evidence type="ECO:0000256" key="3">
    <source>
        <dbReference type="ARBA" id="ARBA00023239"/>
    </source>
</evidence>
<dbReference type="PANTHER" id="PTHR30502:SF0">
    <property type="entry name" value="PHOSPHOENOLPYRUVATE CARBOXYLASE FAMILY PROTEIN"/>
    <property type="match status" value="1"/>
</dbReference>
<evidence type="ECO:0000256" key="1">
    <source>
        <dbReference type="ARBA" id="ARBA00005568"/>
    </source>
</evidence>
<accession>A0ABS7PSF0</accession>
<dbReference type="RefSeq" id="WP_222991301.1">
    <property type="nucleotide sequence ID" value="NZ_JAINVV010000008.1"/>
</dbReference>
<name>A0ABS7PSF0_9SPHN</name>